<organism evidence="2 3">
    <name type="scientific">Salix suchowensis</name>
    <dbReference type="NCBI Taxonomy" id="1278906"/>
    <lineage>
        <taxon>Eukaryota</taxon>
        <taxon>Viridiplantae</taxon>
        <taxon>Streptophyta</taxon>
        <taxon>Embryophyta</taxon>
        <taxon>Tracheophyta</taxon>
        <taxon>Spermatophyta</taxon>
        <taxon>Magnoliopsida</taxon>
        <taxon>eudicotyledons</taxon>
        <taxon>Gunneridae</taxon>
        <taxon>Pentapetalae</taxon>
        <taxon>rosids</taxon>
        <taxon>fabids</taxon>
        <taxon>Malpighiales</taxon>
        <taxon>Salicaceae</taxon>
        <taxon>Saliceae</taxon>
        <taxon>Salix</taxon>
    </lineage>
</organism>
<keyword evidence="3" id="KW-1185">Reference proteome</keyword>
<reference evidence="2" key="2">
    <citation type="journal article" date="2023" name="Int. J. Mol. Sci.">
        <title>De Novo Assembly and Annotation of 11 Diverse Shrub Willow (Salix) Genomes Reveals Novel Gene Organization in Sex-Linked Regions.</title>
        <authorList>
            <person name="Hyden B."/>
            <person name="Feng K."/>
            <person name="Yates T.B."/>
            <person name="Jawdy S."/>
            <person name="Cereghino C."/>
            <person name="Smart L.B."/>
            <person name="Muchero W."/>
        </authorList>
    </citation>
    <scope>NUCLEOTIDE SEQUENCE</scope>
    <source>
        <tissue evidence="2">Shoot tip</tissue>
    </source>
</reference>
<dbReference type="EMBL" id="JAPFFI010000024">
    <property type="protein sequence ID" value="KAJ6313681.1"/>
    <property type="molecule type" value="Genomic_DNA"/>
</dbReference>
<feature type="region of interest" description="Disordered" evidence="1">
    <location>
        <begin position="94"/>
        <end position="116"/>
    </location>
</feature>
<evidence type="ECO:0000256" key="1">
    <source>
        <dbReference type="SAM" id="MobiDB-lite"/>
    </source>
</evidence>
<evidence type="ECO:0000313" key="3">
    <source>
        <dbReference type="Proteomes" id="UP001141253"/>
    </source>
</evidence>
<accession>A0ABQ8ZZB4</accession>
<comment type="caution">
    <text evidence="2">The sequence shown here is derived from an EMBL/GenBank/DDBJ whole genome shotgun (WGS) entry which is preliminary data.</text>
</comment>
<protein>
    <submittedName>
        <fullName evidence="2">Uncharacterized protein</fullName>
    </submittedName>
</protein>
<sequence>MNSEIPVTELAHGSQSQRHRFPSLSITDSISHDPNNLLKRKMHAIRQRNPIYHLINKPISETRRPRRKPPRRFIPVVTLRIYRNSTLSHRHHNRPLRHQTDHHHHHRRKTHTPLRNHRNPRQFAISAWSASAFGGECGGGFST</sequence>
<feature type="region of interest" description="Disordered" evidence="1">
    <location>
        <begin position="1"/>
        <end position="22"/>
    </location>
</feature>
<name>A0ABQ8ZZB4_9ROSI</name>
<dbReference type="Proteomes" id="UP001141253">
    <property type="component" value="Chromosome 10"/>
</dbReference>
<gene>
    <name evidence="2" type="ORF">OIU77_015045</name>
</gene>
<proteinExistence type="predicted"/>
<reference evidence="2" key="1">
    <citation type="submission" date="2022-10" db="EMBL/GenBank/DDBJ databases">
        <authorList>
            <person name="Hyden B.L."/>
            <person name="Feng K."/>
            <person name="Yates T."/>
            <person name="Jawdy S."/>
            <person name="Smart L.B."/>
            <person name="Muchero W."/>
        </authorList>
    </citation>
    <scope>NUCLEOTIDE SEQUENCE</scope>
    <source>
        <tissue evidence="2">Shoot tip</tissue>
    </source>
</reference>
<evidence type="ECO:0000313" key="2">
    <source>
        <dbReference type="EMBL" id="KAJ6313681.1"/>
    </source>
</evidence>